<dbReference type="InterPro" id="IPR016181">
    <property type="entry name" value="Acyl_CoA_acyltransferase"/>
</dbReference>
<dbReference type="PROSITE" id="PS51186">
    <property type="entry name" value="GNAT"/>
    <property type="match status" value="1"/>
</dbReference>
<dbReference type="AlphaFoldDB" id="A0A1I0QLP1"/>
<dbReference type="CDD" id="cd04301">
    <property type="entry name" value="NAT_SF"/>
    <property type="match status" value="1"/>
</dbReference>
<feature type="domain" description="N-acetyltransferase" evidence="1">
    <location>
        <begin position="2"/>
        <end position="139"/>
    </location>
</feature>
<dbReference type="GO" id="GO:0016747">
    <property type="term" value="F:acyltransferase activity, transferring groups other than amino-acyl groups"/>
    <property type="evidence" value="ECO:0007669"/>
    <property type="project" value="InterPro"/>
</dbReference>
<evidence type="ECO:0000313" key="3">
    <source>
        <dbReference type="Proteomes" id="UP000199310"/>
    </source>
</evidence>
<dbReference type="Pfam" id="PF00583">
    <property type="entry name" value="Acetyltransf_1"/>
    <property type="match status" value="1"/>
</dbReference>
<name>A0A1I0QLP1_9BACT</name>
<keyword evidence="3" id="KW-1185">Reference proteome</keyword>
<dbReference type="RefSeq" id="WP_089892753.1">
    <property type="nucleotide sequence ID" value="NZ_FOJG01000001.1"/>
</dbReference>
<dbReference type="Proteomes" id="UP000199310">
    <property type="component" value="Unassembled WGS sequence"/>
</dbReference>
<protein>
    <submittedName>
        <fullName evidence="2">Acetyltransferase (GNAT) domain-containing protein</fullName>
    </submittedName>
</protein>
<accession>A0A1I0QLP1</accession>
<sequence length="170" mass="19837">MIELIPVNIVEDAVKTLYEDAFPLEERRPWDQQLALVATGKLQLLRINRDHDYAGFIFYWSLPAFSFIEHFAIHPDKRGGGAGTQVMQVMEARLKQIVLEVEPPITEQAIRRIKFYERLGYQTFPEPYQQPAYYPQFAPLDLHLMQKGLSPAAADFISIRDQLYKYVYNK</sequence>
<dbReference type="InterPro" id="IPR000182">
    <property type="entry name" value="GNAT_dom"/>
</dbReference>
<dbReference type="Gene3D" id="3.40.630.30">
    <property type="match status" value="1"/>
</dbReference>
<dbReference type="STRING" id="29529.SAMN04488122_1562"/>
<dbReference type="SUPFAM" id="SSF55729">
    <property type="entry name" value="Acyl-CoA N-acyltransferases (Nat)"/>
    <property type="match status" value="1"/>
</dbReference>
<evidence type="ECO:0000313" key="2">
    <source>
        <dbReference type="EMBL" id="SEW28231.1"/>
    </source>
</evidence>
<reference evidence="3" key="1">
    <citation type="submission" date="2016-10" db="EMBL/GenBank/DDBJ databases">
        <authorList>
            <person name="Varghese N."/>
            <person name="Submissions S."/>
        </authorList>
    </citation>
    <scope>NUCLEOTIDE SEQUENCE [LARGE SCALE GENOMIC DNA]</scope>
    <source>
        <strain evidence="3">DSM 3695</strain>
    </source>
</reference>
<gene>
    <name evidence="2" type="ORF">SAMN04488122_1562</name>
</gene>
<dbReference type="OrthoDB" id="9127144at2"/>
<evidence type="ECO:0000259" key="1">
    <source>
        <dbReference type="PROSITE" id="PS51186"/>
    </source>
</evidence>
<dbReference type="EMBL" id="FOJG01000001">
    <property type="protein sequence ID" value="SEW28231.1"/>
    <property type="molecule type" value="Genomic_DNA"/>
</dbReference>
<organism evidence="2 3">
    <name type="scientific">Chitinophaga arvensicola</name>
    <dbReference type="NCBI Taxonomy" id="29529"/>
    <lineage>
        <taxon>Bacteria</taxon>
        <taxon>Pseudomonadati</taxon>
        <taxon>Bacteroidota</taxon>
        <taxon>Chitinophagia</taxon>
        <taxon>Chitinophagales</taxon>
        <taxon>Chitinophagaceae</taxon>
        <taxon>Chitinophaga</taxon>
    </lineage>
</organism>
<proteinExistence type="predicted"/>
<keyword evidence="2" id="KW-0808">Transferase</keyword>